<dbReference type="EMBL" id="AAOH01000004">
    <property type="protein sequence ID" value="EAR28245.1"/>
    <property type="molecule type" value="Genomic_DNA"/>
</dbReference>
<name>A4CA37_9GAMM</name>
<protein>
    <recommendedName>
        <fullName evidence="1">Transcription regulator PadR N-terminal domain-containing protein</fullName>
    </recommendedName>
</protein>
<comment type="caution">
    <text evidence="2">The sequence shown here is derived from an EMBL/GenBank/DDBJ whole genome shotgun (WGS) entry which is preliminary data.</text>
</comment>
<reference evidence="2 3" key="1">
    <citation type="submission" date="2006-02" db="EMBL/GenBank/DDBJ databases">
        <authorList>
            <person name="Moran M.A."/>
            <person name="Kjelleberg S."/>
            <person name="Egan S."/>
            <person name="Saunders N."/>
            <person name="Thomas T."/>
            <person name="Ferriera S."/>
            <person name="Johnson J."/>
            <person name="Kravitz S."/>
            <person name="Halpern A."/>
            <person name="Remington K."/>
            <person name="Beeson K."/>
            <person name="Tran B."/>
            <person name="Rogers Y.-H."/>
            <person name="Friedman R."/>
            <person name="Venter J.C."/>
        </authorList>
    </citation>
    <scope>NUCLEOTIDE SEQUENCE [LARGE SCALE GENOMIC DNA]</scope>
    <source>
        <strain evidence="2 3">D2</strain>
    </source>
</reference>
<accession>A4CA37</accession>
<dbReference type="eggNOG" id="COG1695">
    <property type="taxonomic scope" value="Bacteria"/>
</dbReference>
<dbReference type="InterPro" id="IPR052509">
    <property type="entry name" value="Metal_resp_DNA-bind_regulator"/>
</dbReference>
<dbReference type="RefSeq" id="WP_009840077.1">
    <property type="nucleotide sequence ID" value="NZ_CH959301.1"/>
</dbReference>
<dbReference type="STRING" id="87626.PTD2_20557"/>
<dbReference type="Gene3D" id="1.10.10.10">
    <property type="entry name" value="Winged helix-like DNA-binding domain superfamily/Winged helix DNA-binding domain"/>
    <property type="match status" value="1"/>
</dbReference>
<dbReference type="InterPro" id="IPR036388">
    <property type="entry name" value="WH-like_DNA-bd_sf"/>
</dbReference>
<dbReference type="Pfam" id="PF03551">
    <property type="entry name" value="PadR"/>
    <property type="match status" value="1"/>
</dbReference>
<dbReference type="Proteomes" id="UP000006201">
    <property type="component" value="Unassembled WGS sequence"/>
</dbReference>
<gene>
    <name evidence="2" type="ORF">PTD2_20557</name>
</gene>
<dbReference type="SUPFAM" id="SSF46785">
    <property type="entry name" value="Winged helix' DNA-binding domain"/>
    <property type="match status" value="1"/>
</dbReference>
<dbReference type="OrthoDB" id="3186544at2"/>
<feature type="domain" description="Transcription regulator PadR N-terminal" evidence="1">
    <location>
        <begin position="25"/>
        <end position="96"/>
    </location>
</feature>
<dbReference type="HOGENOM" id="CLU_063440_3_1_6"/>
<dbReference type="InterPro" id="IPR005149">
    <property type="entry name" value="Tscrpt_reg_PadR_N"/>
</dbReference>
<dbReference type="InterPro" id="IPR036390">
    <property type="entry name" value="WH_DNA-bd_sf"/>
</dbReference>
<dbReference type="PANTHER" id="PTHR33169">
    <property type="entry name" value="PADR-FAMILY TRANSCRIPTIONAL REGULATOR"/>
    <property type="match status" value="1"/>
</dbReference>
<organism evidence="2 3">
    <name type="scientific">Pseudoalteromonas tunicata D2</name>
    <dbReference type="NCBI Taxonomy" id="87626"/>
    <lineage>
        <taxon>Bacteria</taxon>
        <taxon>Pseudomonadati</taxon>
        <taxon>Pseudomonadota</taxon>
        <taxon>Gammaproteobacteria</taxon>
        <taxon>Alteromonadales</taxon>
        <taxon>Pseudoalteromonadaceae</taxon>
        <taxon>Pseudoalteromonas</taxon>
    </lineage>
</organism>
<keyword evidence="3" id="KW-1185">Reference proteome</keyword>
<evidence type="ECO:0000313" key="3">
    <source>
        <dbReference type="Proteomes" id="UP000006201"/>
    </source>
</evidence>
<evidence type="ECO:0000259" key="1">
    <source>
        <dbReference type="Pfam" id="PF03551"/>
    </source>
</evidence>
<evidence type="ECO:0000313" key="2">
    <source>
        <dbReference type="EMBL" id="EAR28245.1"/>
    </source>
</evidence>
<dbReference type="AlphaFoldDB" id="A4CA37"/>
<sequence length="116" mass="13606">MTTESDQVIERWLPQFRKGLLEFIILLKLQQGQSYGYEIASEIKRLTMIDVAEGTLYPLLNRLKRDGLVITEWQTAEVGTPRKYYQITELGYEVLTKMKFTWSNTHNSILQMVMQS</sequence>
<dbReference type="PANTHER" id="PTHR33169:SF14">
    <property type="entry name" value="TRANSCRIPTIONAL REGULATOR RV3488"/>
    <property type="match status" value="1"/>
</dbReference>
<proteinExistence type="predicted"/>